<protein>
    <submittedName>
        <fullName evidence="2">Uncharacterized protein</fullName>
    </submittedName>
</protein>
<evidence type="ECO:0000313" key="2">
    <source>
        <dbReference type="EMBL" id="GAA3285426.1"/>
    </source>
</evidence>
<organism evidence="2 3">
    <name type="scientific">Nesterenkonia halobia</name>
    <dbReference type="NCBI Taxonomy" id="37922"/>
    <lineage>
        <taxon>Bacteria</taxon>
        <taxon>Bacillati</taxon>
        <taxon>Actinomycetota</taxon>
        <taxon>Actinomycetes</taxon>
        <taxon>Micrococcales</taxon>
        <taxon>Micrococcaceae</taxon>
        <taxon>Nesterenkonia</taxon>
    </lineage>
</organism>
<reference evidence="3" key="1">
    <citation type="journal article" date="2019" name="Int. J. Syst. Evol. Microbiol.">
        <title>The Global Catalogue of Microorganisms (GCM) 10K type strain sequencing project: providing services to taxonomists for standard genome sequencing and annotation.</title>
        <authorList>
            <consortium name="The Broad Institute Genomics Platform"/>
            <consortium name="The Broad Institute Genome Sequencing Center for Infectious Disease"/>
            <person name="Wu L."/>
            <person name="Ma J."/>
        </authorList>
    </citation>
    <scope>NUCLEOTIDE SEQUENCE [LARGE SCALE GENOMIC DNA]</scope>
    <source>
        <strain evidence="3">JCM 11483</strain>
    </source>
</reference>
<sequence>MTIGSRAAAAASESCGASTPTASPAAMPTSPSSAVERDEDESAEIVMETFTNAIANHYQ</sequence>
<comment type="caution">
    <text evidence="2">The sequence shown here is derived from an EMBL/GenBank/DDBJ whole genome shotgun (WGS) entry which is preliminary data.</text>
</comment>
<gene>
    <name evidence="2" type="ORF">GCM10020260_18030</name>
</gene>
<evidence type="ECO:0000256" key="1">
    <source>
        <dbReference type="SAM" id="MobiDB-lite"/>
    </source>
</evidence>
<proteinExistence type="predicted"/>
<feature type="region of interest" description="Disordered" evidence="1">
    <location>
        <begin position="1"/>
        <end position="41"/>
    </location>
</feature>
<dbReference type="EMBL" id="BAAAYG010000005">
    <property type="protein sequence ID" value="GAA3285426.1"/>
    <property type="molecule type" value="Genomic_DNA"/>
</dbReference>
<dbReference type="Proteomes" id="UP001501736">
    <property type="component" value="Unassembled WGS sequence"/>
</dbReference>
<evidence type="ECO:0000313" key="3">
    <source>
        <dbReference type="Proteomes" id="UP001501736"/>
    </source>
</evidence>
<name>A0ABP6RHP7_9MICC</name>
<feature type="compositionally biased region" description="Low complexity" evidence="1">
    <location>
        <begin position="1"/>
        <end position="34"/>
    </location>
</feature>
<keyword evidence="3" id="KW-1185">Reference proteome</keyword>
<accession>A0ABP6RHP7</accession>